<feature type="chain" id="PRO_5021998207" description="Protein CPL1-like domain-containing protein" evidence="2">
    <location>
        <begin position="24"/>
        <end position="332"/>
    </location>
</feature>
<reference evidence="4 5" key="1">
    <citation type="submission" date="2019-07" db="EMBL/GenBank/DDBJ databases">
        <title>Rhodotorula toruloides NBRC10032 genome sequencing.</title>
        <authorList>
            <person name="Shida Y."/>
            <person name="Takaku H."/>
            <person name="Ogasawara W."/>
            <person name="Mori K."/>
        </authorList>
    </citation>
    <scope>NUCLEOTIDE SEQUENCE [LARGE SCALE GENOMIC DNA]</scope>
    <source>
        <strain evidence="4 5">NBRC10032</strain>
    </source>
</reference>
<name>A0A511KNN2_RHOTO</name>
<feature type="signal peptide" evidence="2">
    <location>
        <begin position="1"/>
        <end position="23"/>
    </location>
</feature>
<gene>
    <name evidence="4" type="ORF">Rt10032_c18g5958</name>
</gene>
<protein>
    <recommendedName>
        <fullName evidence="3">Protein CPL1-like domain-containing protein</fullName>
    </recommendedName>
</protein>
<dbReference type="InterPro" id="IPR048661">
    <property type="entry name" value="CPL1-like"/>
</dbReference>
<evidence type="ECO:0000313" key="4">
    <source>
        <dbReference type="EMBL" id="GEM11941.1"/>
    </source>
</evidence>
<feature type="compositionally biased region" description="Polar residues" evidence="1">
    <location>
        <begin position="172"/>
        <end position="181"/>
    </location>
</feature>
<feature type="region of interest" description="Disordered" evidence="1">
    <location>
        <begin position="165"/>
        <end position="190"/>
    </location>
</feature>
<organism evidence="4 5">
    <name type="scientific">Rhodotorula toruloides</name>
    <name type="common">Yeast</name>
    <name type="synonym">Rhodosporidium toruloides</name>
    <dbReference type="NCBI Taxonomy" id="5286"/>
    <lineage>
        <taxon>Eukaryota</taxon>
        <taxon>Fungi</taxon>
        <taxon>Dikarya</taxon>
        <taxon>Basidiomycota</taxon>
        <taxon>Pucciniomycotina</taxon>
        <taxon>Microbotryomycetes</taxon>
        <taxon>Sporidiobolales</taxon>
        <taxon>Sporidiobolaceae</taxon>
        <taxon>Rhodotorula</taxon>
    </lineage>
</organism>
<dbReference type="AlphaFoldDB" id="A0A511KNN2"/>
<dbReference type="PANTHER" id="PTHR35192">
    <property type="entry name" value="PROTEIN, PUTATIVE-RELATED"/>
    <property type="match status" value="1"/>
</dbReference>
<dbReference type="EMBL" id="BJWK01000018">
    <property type="protein sequence ID" value="GEM11941.1"/>
    <property type="molecule type" value="Genomic_DNA"/>
</dbReference>
<dbReference type="Proteomes" id="UP000321518">
    <property type="component" value="Unassembled WGS sequence"/>
</dbReference>
<evidence type="ECO:0000313" key="5">
    <source>
        <dbReference type="Proteomes" id="UP000321518"/>
    </source>
</evidence>
<sequence length="332" mass="34191">MLARLHLLALLSALAFLSTSASAAALLEQPSSSNSTSPAFQLNLARRFSSTVAQLKSRRGGASDKRSKVGLEGPRKRTVSDELIALVKAAGAPLMAGTSAHAAAGARPSSTWAAAAQGQSYGPSQWATATAAAQPWTSVGPSQLAHAASAGQYGPSQTWNAHAATTTWAPESASSHHAQPSATWAAAPTGASQAAAAAGTGNAAPQPSALWDGTGKAAKVMDYVKRRIEQEPWEILDSRLLCPFGETACPIFPRGGTWECVDTKTELQSCGGCTSKGQGEDCTLIKGAQGVTCESGRCTVYRCASGYELDTAFKRPGGGSGRCKKVKKAKRA</sequence>
<dbReference type="PANTHER" id="PTHR35192:SF2">
    <property type="entry name" value="APPLE DOMAIN-CONTAINING PROTEIN"/>
    <property type="match status" value="1"/>
</dbReference>
<feature type="region of interest" description="Disordered" evidence="1">
    <location>
        <begin position="55"/>
        <end position="74"/>
    </location>
</feature>
<keyword evidence="2" id="KW-0732">Signal</keyword>
<dbReference type="OrthoDB" id="439917at2759"/>
<evidence type="ECO:0000256" key="2">
    <source>
        <dbReference type="SAM" id="SignalP"/>
    </source>
</evidence>
<accession>A0A511KNN2</accession>
<evidence type="ECO:0000259" key="3">
    <source>
        <dbReference type="Pfam" id="PF21671"/>
    </source>
</evidence>
<feature type="compositionally biased region" description="Basic and acidic residues" evidence="1">
    <location>
        <begin position="61"/>
        <end position="74"/>
    </location>
</feature>
<comment type="caution">
    <text evidence="4">The sequence shown here is derived from an EMBL/GenBank/DDBJ whole genome shotgun (WGS) entry which is preliminary data.</text>
</comment>
<dbReference type="InterPro" id="IPR038955">
    <property type="entry name" value="PriA/CPL1_fungi"/>
</dbReference>
<feature type="domain" description="Protein CPL1-like" evidence="3">
    <location>
        <begin position="258"/>
        <end position="311"/>
    </location>
</feature>
<dbReference type="Pfam" id="PF21671">
    <property type="entry name" value="CPL1-like"/>
    <property type="match status" value="1"/>
</dbReference>
<evidence type="ECO:0000256" key="1">
    <source>
        <dbReference type="SAM" id="MobiDB-lite"/>
    </source>
</evidence>
<proteinExistence type="predicted"/>